<dbReference type="AlphaFoldDB" id="A0AAV7RNH9"/>
<accession>A0AAV7RNH9</accession>
<dbReference type="EMBL" id="JANPWB010000009">
    <property type="protein sequence ID" value="KAJ1152390.1"/>
    <property type="molecule type" value="Genomic_DNA"/>
</dbReference>
<dbReference type="Proteomes" id="UP001066276">
    <property type="component" value="Chromosome 5"/>
</dbReference>
<name>A0AAV7RNH9_PLEWA</name>
<organism evidence="1 2">
    <name type="scientific">Pleurodeles waltl</name>
    <name type="common">Iberian ribbed newt</name>
    <dbReference type="NCBI Taxonomy" id="8319"/>
    <lineage>
        <taxon>Eukaryota</taxon>
        <taxon>Metazoa</taxon>
        <taxon>Chordata</taxon>
        <taxon>Craniata</taxon>
        <taxon>Vertebrata</taxon>
        <taxon>Euteleostomi</taxon>
        <taxon>Amphibia</taxon>
        <taxon>Batrachia</taxon>
        <taxon>Caudata</taxon>
        <taxon>Salamandroidea</taxon>
        <taxon>Salamandridae</taxon>
        <taxon>Pleurodelinae</taxon>
        <taxon>Pleurodeles</taxon>
    </lineage>
</organism>
<evidence type="ECO:0000313" key="2">
    <source>
        <dbReference type="Proteomes" id="UP001066276"/>
    </source>
</evidence>
<gene>
    <name evidence="1" type="ORF">NDU88_005165</name>
</gene>
<protein>
    <submittedName>
        <fullName evidence="1">Uncharacterized protein</fullName>
    </submittedName>
</protein>
<proteinExistence type="predicted"/>
<keyword evidence="2" id="KW-1185">Reference proteome</keyword>
<sequence>MSCVYYHGSYVGATSEPIGTNRAINFWVFKVICRSPVSTIMTPTQVPCDSQSAQIELIDFRVPVLIFPVNDCPGIITGTQPWVGVPPNNGQPDKFCALVARPVFSYGACSIMGTVMMYL</sequence>
<reference evidence="1" key="1">
    <citation type="journal article" date="2022" name="bioRxiv">
        <title>Sequencing and chromosome-scale assembly of the giantPleurodeles waltlgenome.</title>
        <authorList>
            <person name="Brown T."/>
            <person name="Elewa A."/>
            <person name="Iarovenko S."/>
            <person name="Subramanian E."/>
            <person name="Araus A.J."/>
            <person name="Petzold A."/>
            <person name="Susuki M."/>
            <person name="Suzuki K.-i.T."/>
            <person name="Hayashi T."/>
            <person name="Toyoda A."/>
            <person name="Oliveira C."/>
            <person name="Osipova E."/>
            <person name="Leigh N.D."/>
            <person name="Simon A."/>
            <person name="Yun M.H."/>
        </authorList>
    </citation>
    <scope>NUCLEOTIDE SEQUENCE</scope>
    <source>
        <strain evidence="1">20211129_DDA</strain>
        <tissue evidence="1">Liver</tissue>
    </source>
</reference>
<comment type="caution">
    <text evidence="1">The sequence shown here is derived from an EMBL/GenBank/DDBJ whole genome shotgun (WGS) entry which is preliminary data.</text>
</comment>
<evidence type="ECO:0000313" key="1">
    <source>
        <dbReference type="EMBL" id="KAJ1152390.1"/>
    </source>
</evidence>